<organism evidence="1 2">
    <name type="scientific">Dendrobium nobile</name>
    <name type="common">Orchid</name>
    <dbReference type="NCBI Taxonomy" id="94219"/>
    <lineage>
        <taxon>Eukaryota</taxon>
        <taxon>Viridiplantae</taxon>
        <taxon>Streptophyta</taxon>
        <taxon>Embryophyta</taxon>
        <taxon>Tracheophyta</taxon>
        <taxon>Spermatophyta</taxon>
        <taxon>Magnoliopsida</taxon>
        <taxon>Liliopsida</taxon>
        <taxon>Asparagales</taxon>
        <taxon>Orchidaceae</taxon>
        <taxon>Epidendroideae</taxon>
        <taxon>Malaxideae</taxon>
        <taxon>Dendrobiinae</taxon>
        <taxon>Dendrobium</taxon>
    </lineage>
</organism>
<dbReference type="OrthoDB" id="10262808at2759"/>
<evidence type="ECO:0000313" key="1">
    <source>
        <dbReference type="EMBL" id="KAI0502688.1"/>
    </source>
</evidence>
<gene>
    <name evidence="1" type="ORF">KFK09_017645</name>
</gene>
<dbReference type="AlphaFoldDB" id="A0A8T3B3M7"/>
<protein>
    <recommendedName>
        <fullName evidence="3">Response regulatory domain-containing protein</fullName>
    </recommendedName>
</protein>
<reference evidence="1" key="1">
    <citation type="journal article" date="2022" name="Front. Genet.">
        <title>Chromosome-Scale Assembly of the Dendrobium nobile Genome Provides Insights Into the Molecular Mechanism of the Biosynthesis of the Medicinal Active Ingredient of Dendrobium.</title>
        <authorList>
            <person name="Xu Q."/>
            <person name="Niu S.-C."/>
            <person name="Li K.-L."/>
            <person name="Zheng P.-J."/>
            <person name="Zhang X.-J."/>
            <person name="Jia Y."/>
            <person name="Liu Y."/>
            <person name="Niu Y.-X."/>
            <person name="Yu L.-H."/>
            <person name="Chen D.-F."/>
            <person name="Zhang G.-Q."/>
        </authorList>
    </citation>
    <scope>NUCLEOTIDE SEQUENCE</scope>
    <source>
        <tissue evidence="1">Leaf</tissue>
    </source>
</reference>
<keyword evidence="2" id="KW-1185">Reference proteome</keyword>
<name>A0A8T3B3M7_DENNO</name>
<sequence length="68" mass="7752">MSESEAMLPDGFPAGLRVFVVDEDSVALRMLEKMLLQCGYEGSVSSQQRCFEWLCFFSAALFSMRQFQ</sequence>
<comment type="caution">
    <text evidence="1">The sequence shown here is derived from an EMBL/GenBank/DDBJ whole genome shotgun (WGS) entry which is preliminary data.</text>
</comment>
<accession>A0A8T3B3M7</accession>
<dbReference type="Proteomes" id="UP000829196">
    <property type="component" value="Unassembled WGS sequence"/>
</dbReference>
<proteinExistence type="predicted"/>
<evidence type="ECO:0000313" key="2">
    <source>
        <dbReference type="Proteomes" id="UP000829196"/>
    </source>
</evidence>
<dbReference type="SMR" id="A0A8T3B3M7"/>
<dbReference type="EMBL" id="JAGYWB010000012">
    <property type="protein sequence ID" value="KAI0502688.1"/>
    <property type="molecule type" value="Genomic_DNA"/>
</dbReference>
<evidence type="ECO:0008006" key="3">
    <source>
        <dbReference type="Google" id="ProtNLM"/>
    </source>
</evidence>